<dbReference type="PANTHER" id="PTHR36529:SF1">
    <property type="entry name" value="GLYCOSYLTRANSFERASE"/>
    <property type="match status" value="1"/>
</dbReference>
<dbReference type="Proteomes" id="UP000324376">
    <property type="component" value="Unassembled WGS sequence"/>
</dbReference>
<reference evidence="1 2" key="1">
    <citation type="submission" date="2019-07" db="EMBL/GenBank/DDBJ databases">
        <title>Genomic Encyclopedia of Archaeal and Bacterial Type Strains, Phase II (KMG-II): from individual species to whole genera.</title>
        <authorList>
            <person name="Goeker M."/>
        </authorList>
    </citation>
    <scope>NUCLEOTIDE SEQUENCE [LARGE SCALE GENOMIC DNA]</scope>
    <source>
        <strain evidence="1 2">DSM 17527</strain>
    </source>
</reference>
<dbReference type="Gene3D" id="3.90.550.10">
    <property type="entry name" value="Spore Coat Polysaccharide Biosynthesis Protein SpsA, Chain A"/>
    <property type="match status" value="1"/>
</dbReference>
<organism evidence="1 2">
    <name type="scientific">Aquimarina intermedia</name>
    <dbReference type="NCBI Taxonomy" id="350814"/>
    <lineage>
        <taxon>Bacteria</taxon>
        <taxon>Pseudomonadati</taxon>
        <taxon>Bacteroidota</taxon>
        <taxon>Flavobacteriia</taxon>
        <taxon>Flavobacteriales</taxon>
        <taxon>Flavobacteriaceae</taxon>
        <taxon>Aquimarina</taxon>
    </lineage>
</organism>
<dbReference type="InterPro" id="IPR029044">
    <property type="entry name" value="Nucleotide-diphossugar_trans"/>
</dbReference>
<gene>
    <name evidence="1" type="ORF">BD809_101413</name>
</gene>
<dbReference type="PANTHER" id="PTHR36529">
    <property type="entry name" value="SLL1095 PROTEIN"/>
    <property type="match status" value="1"/>
</dbReference>
<evidence type="ECO:0000313" key="2">
    <source>
        <dbReference type="Proteomes" id="UP000324376"/>
    </source>
</evidence>
<dbReference type="InterPro" id="IPR018641">
    <property type="entry name" value="Trfase_1_rSAM/seldom-assoc"/>
</dbReference>
<proteinExistence type="predicted"/>
<dbReference type="AlphaFoldDB" id="A0A5S5CD08"/>
<comment type="caution">
    <text evidence="1">The sequence shown here is derived from an EMBL/GenBank/DDBJ whole genome shotgun (WGS) entry which is preliminary data.</text>
</comment>
<dbReference type="SUPFAM" id="SSF53448">
    <property type="entry name" value="Nucleotide-diphospho-sugar transferases"/>
    <property type="match status" value="1"/>
</dbReference>
<dbReference type="OrthoDB" id="9798250at2"/>
<dbReference type="EMBL" id="VNHU01000001">
    <property type="protein sequence ID" value="TYP77261.1"/>
    <property type="molecule type" value="Genomic_DNA"/>
</dbReference>
<name>A0A5S5CD08_9FLAO</name>
<evidence type="ECO:0000313" key="1">
    <source>
        <dbReference type="EMBL" id="TYP77261.1"/>
    </source>
</evidence>
<sequence length="203" mass="23309">MTTRTKNLLLLFTRNPELGKCKTRLAATIGEQSALDIYKFLLQHTVDVTRGLKVDKEVHYSVKVRENDIWDPSVYNKKKQLGEDLGARMQQAFSDGFENGYQYIIIMGSDLYDIEQKDIEAAFLALKTSDYVIGPAEDGGYYLLGMNTLTSPLFQNKEWGTATVLKDTLKDLEGKKVKILEERNDIDYFEDIKDIEVFQQFIK</sequence>
<accession>A0A5S5CD08</accession>
<protein>
    <recommendedName>
        <fullName evidence="3">Glycosyltransferase</fullName>
    </recommendedName>
</protein>
<evidence type="ECO:0008006" key="3">
    <source>
        <dbReference type="Google" id="ProtNLM"/>
    </source>
</evidence>
<dbReference type="Pfam" id="PF09837">
    <property type="entry name" value="DUF2064"/>
    <property type="match status" value="1"/>
</dbReference>
<dbReference type="RefSeq" id="WP_148781277.1">
    <property type="nucleotide sequence ID" value="NZ_VNHU01000001.1"/>
</dbReference>
<dbReference type="NCBIfam" id="TIGR04282">
    <property type="entry name" value="glyco_like_cofC"/>
    <property type="match status" value="1"/>
</dbReference>
<keyword evidence="2" id="KW-1185">Reference proteome</keyword>